<evidence type="ECO:0000256" key="1">
    <source>
        <dbReference type="SAM" id="Phobius"/>
    </source>
</evidence>
<evidence type="ECO:0000313" key="3">
    <source>
        <dbReference type="Proteomes" id="UP000320672"/>
    </source>
</evidence>
<keyword evidence="1" id="KW-1133">Transmembrane helix</keyword>
<protein>
    <submittedName>
        <fullName evidence="2">Flp/Fap pilin component</fullName>
    </submittedName>
</protein>
<proteinExistence type="predicted"/>
<dbReference type="AlphaFoldDB" id="A0A517MN25"/>
<keyword evidence="1" id="KW-0472">Membrane</keyword>
<organism evidence="2 3">
    <name type="scientific">Roseimaritima multifibrata</name>
    <dbReference type="NCBI Taxonomy" id="1930274"/>
    <lineage>
        <taxon>Bacteria</taxon>
        <taxon>Pseudomonadati</taxon>
        <taxon>Planctomycetota</taxon>
        <taxon>Planctomycetia</taxon>
        <taxon>Pirellulales</taxon>
        <taxon>Pirellulaceae</taxon>
        <taxon>Roseimaritima</taxon>
    </lineage>
</organism>
<dbReference type="RefSeq" id="WP_145354454.1">
    <property type="nucleotide sequence ID" value="NZ_CP036262.1"/>
</dbReference>
<keyword evidence="3" id="KW-1185">Reference proteome</keyword>
<dbReference type="KEGG" id="rml:FF011L_50940"/>
<feature type="transmembrane region" description="Helical" evidence="1">
    <location>
        <begin position="25"/>
        <end position="44"/>
    </location>
</feature>
<evidence type="ECO:0000313" key="2">
    <source>
        <dbReference type="EMBL" id="QDS96286.1"/>
    </source>
</evidence>
<name>A0A517MN25_9BACT</name>
<accession>A0A517MN25</accession>
<sequence length="64" mass="6657">MNLSKLFASSYRFLQDEDGPTAVEYAVVLALILLAVMGSILVLANNTKDSFDASGDAIGGAFGS</sequence>
<reference evidence="2 3" key="1">
    <citation type="submission" date="2019-02" db="EMBL/GenBank/DDBJ databases">
        <title>Deep-cultivation of Planctomycetes and their phenomic and genomic characterization uncovers novel biology.</title>
        <authorList>
            <person name="Wiegand S."/>
            <person name="Jogler M."/>
            <person name="Boedeker C."/>
            <person name="Pinto D."/>
            <person name="Vollmers J."/>
            <person name="Rivas-Marin E."/>
            <person name="Kohn T."/>
            <person name="Peeters S.H."/>
            <person name="Heuer A."/>
            <person name="Rast P."/>
            <person name="Oberbeckmann S."/>
            <person name="Bunk B."/>
            <person name="Jeske O."/>
            <person name="Meyerdierks A."/>
            <person name="Storesund J.E."/>
            <person name="Kallscheuer N."/>
            <person name="Luecker S."/>
            <person name="Lage O.M."/>
            <person name="Pohl T."/>
            <person name="Merkel B.J."/>
            <person name="Hornburger P."/>
            <person name="Mueller R.-W."/>
            <person name="Bruemmer F."/>
            <person name="Labrenz M."/>
            <person name="Spormann A.M."/>
            <person name="Op den Camp H."/>
            <person name="Overmann J."/>
            <person name="Amann R."/>
            <person name="Jetten M.S.M."/>
            <person name="Mascher T."/>
            <person name="Medema M.H."/>
            <person name="Devos D.P."/>
            <person name="Kaster A.-K."/>
            <person name="Ovreas L."/>
            <person name="Rohde M."/>
            <person name="Galperin M.Y."/>
            <person name="Jogler C."/>
        </authorList>
    </citation>
    <scope>NUCLEOTIDE SEQUENCE [LARGE SCALE GENOMIC DNA]</scope>
    <source>
        <strain evidence="2 3">FF011L</strain>
    </source>
</reference>
<gene>
    <name evidence="2" type="ORF">FF011L_50940</name>
</gene>
<dbReference type="EMBL" id="CP036262">
    <property type="protein sequence ID" value="QDS96286.1"/>
    <property type="molecule type" value="Genomic_DNA"/>
</dbReference>
<dbReference type="Proteomes" id="UP000320672">
    <property type="component" value="Chromosome"/>
</dbReference>
<keyword evidence="1" id="KW-0812">Transmembrane</keyword>